<keyword evidence="3" id="KW-1185">Reference proteome</keyword>
<dbReference type="EMBL" id="MNBE01000519">
    <property type="protein sequence ID" value="OKP09453.1"/>
    <property type="molecule type" value="Genomic_DNA"/>
</dbReference>
<dbReference type="Proteomes" id="UP000186955">
    <property type="component" value="Unassembled WGS sequence"/>
</dbReference>
<gene>
    <name evidence="2" type="ORF">PENSUB_5189</name>
</gene>
<sequence>MGANTKSNSILGSVAVVLGLAVDAAAIQLFNSTPSGIPSTCGDALVRDITCDELYSVSTIANQQYIGNKTLESICIPDCKKSFNDYRTSVETACGTTVYDFSGVNQTVQSFLDPLTWAYNVSCLTSGDEYCYTDITNRNTSIEHCSECFLKYEAVMLGSVYVRSRFHRDLEKQ</sequence>
<name>A0A1Q5UAF1_9EURO</name>
<comment type="caution">
    <text evidence="2">The sequence shown here is derived from an EMBL/GenBank/DDBJ whole genome shotgun (WGS) entry which is preliminary data.</text>
</comment>
<proteinExistence type="predicted"/>
<dbReference type="STRING" id="1316194.A0A1Q5UAF1"/>
<evidence type="ECO:0000313" key="2">
    <source>
        <dbReference type="EMBL" id="OKP09453.1"/>
    </source>
</evidence>
<evidence type="ECO:0000313" key="3">
    <source>
        <dbReference type="Proteomes" id="UP000186955"/>
    </source>
</evidence>
<protein>
    <submittedName>
        <fullName evidence="2">Uncharacterized protein</fullName>
    </submittedName>
</protein>
<evidence type="ECO:0000256" key="1">
    <source>
        <dbReference type="SAM" id="SignalP"/>
    </source>
</evidence>
<feature type="signal peptide" evidence="1">
    <location>
        <begin position="1"/>
        <end position="26"/>
    </location>
</feature>
<dbReference type="AlphaFoldDB" id="A0A1Q5UAF1"/>
<organism evidence="2 3">
    <name type="scientific">Penicillium subrubescens</name>
    <dbReference type="NCBI Taxonomy" id="1316194"/>
    <lineage>
        <taxon>Eukaryota</taxon>
        <taxon>Fungi</taxon>
        <taxon>Dikarya</taxon>
        <taxon>Ascomycota</taxon>
        <taxon>Pezizomycotina</taxon>
        <taxon>Eurotiomycetes</taxon>
        <taxon>Eurotiomycetidae</taxon>
        <taxon>Eurotiales</taxon>
        <taxon>Aspergillaceae</taxon>
        <taxon>Penicillium</taxon>
    </lineage>
</organism>
<keyword evidence="1" id="KW-0732">Signal</keyword>
<accession>A0A1Q5UAF1</accession>
<feature type="chain" id="PRO_5013067147" evidence="1">
    <location>
        <begin position="27"/>
        <end position="173"/>
    </location>
</feature>
<reference evidence="2 3" key="1">
    <citation type="submission" date="2016-10" db="EMBL/GenBank/DDBJ databases">
        <title>Genome sequence of the ascomycete fungus Penicillium subrubescens.</title>
        <authorList>
            <person name="De Vries R.P."/>
            <person name="Peng M."/>
            <person name="Dilokpimol A."/>
            <person name="Hilden K."/>
            <person name="Makela M.R."/>
            <person name="Grigoriev I."/>
            <person name="Riley R."/>
            <person name="Granchi Z."/>
        </authorList>
    </citation>
    <scope>NUCLEOTIDE SEQUENCE [LARGE SCALE GENOMIC DNA]</scope>
    <source>
        <strain evidence="2 3">CBS 132785</strain>
    </source>
</reference>